<evidence type="ECO:0000313" key="2">
    <source>
        <dbReference type="Proteomes" id="UP000076738"/>
    </source>
</evidence>
<proteinExistence type="predicted"/>
<keyword evidence="2" id="KW-1185">Reference proteome</keyword>
<dbReference type="OrthoDB" id="2322499at2759"/>
<dbReference type="AlphaFoldDB" id="A0A167LWS7"/>
<protein>
    <submittedName>
        <fullName evidence="1">Uncharacterized protein</fullName>
    </submittedName>
</protein>
<reference evidence="1 2" key="1">
    <citation type="journal article" date="2016" name="Mol. Biol. Evol.">
        <title>Comparative Genomics of Early-Diverging Mushroom-Forming Fungi Provides Insights into the Origins of Lignocellulose Decay Capabilities.</title>
        <authorList>
            <person name="Nagy L.G."/>
            <person name="Riley R."/>
            <person name="Tritt A."/>
            <person name="Adam C."/>
            <person name="Daum C."/>
            <person name="Floudas D."/>
            <person name="Sun H."/>
            <person name="Yadav J.S."/>
            <person name="Pangilinan J."/>
            <person name="Larsson K.H."/>
            <person name="Matsuura K."/>
            <person name="Barry K."/>
            <person name="Labutti K."/>
            <person name="Kuo R."/>
            <person name="Ohm R.A."/>
            <person name="Bhattacharya S.S."/>
            <person name="Shirouzu T."/>
            <person name="Yoshinaga Y."/>
            <person name="Martin F.M."/>
            <person name="Grigoriev I.V."/>
            <person name="Hibbett D.S."/>
        </authorList>
    </citation>
    <scope>NUCLEOTIDE SEQUENCE [LARGE SCALE GENOMIC DNA]</scope>
    <source>
        <strain evidence="1 2">TUFC12733</strain>
    </source>
</reference>
<dbReference type="Proteomes" id="UP000076738">
    <property type="component" value="Unassembled WGS sequence"/>
</dbReference>
<gene>
    <name evidence="1" type="ORF">CALVIDRAFT_134082</name>
</gene>
<dbReference type="EMBL" id="KV417285">
    <property type="protein sequence ID" value="KZO96107.1"/>
    <property type="molecule type" value="Genomic_DNA"/>
</dbReference>
<dbReference type="STRING" id="1330018.A0A167LWS7"/>
<name>A0A167LWS7_CALVF</name>
<accession>A0A167LWS7</accession>
<organism evidence="1 2">
    <name type="scientific">Calocera viscosa (strain TUFC12733)</name>
    <dbReference type="NCBI Taxonomy" id="1330018"/>
    <lineage>
        <taxon>Eukaryota</taxon>
        <taxon>Fungi</taxon>
        <taxon>Dikarya</taxon>
        <taxon>Basidiomycota</taxon>
        <taxon>Agaricomycotina</taxon>
        <taxon>Dacrymycetes</taxon>
        <taxon>Dacrymycetales</taxon>
        <taxon>Dacrymycetaceae</taxon>
        <taxon>Calocera</taxon>
    </lineage>
</organism>
<evidence type="ECO:0000313" key="1">
    <source>
        <dbReference type="EMBL" id="KZO96107.1"/>
    </source>
</evidence>
<sequence>MHALPVRTMLGNADRLLLLPAYAPYGRLDGRGTRYLRSAVIHLYRSISAITDQAELQAFETERRNYMSKVEESTVQIRMFIQNEFNENQREFDLRIGEHNNDFAARLVSLGHDTQDIHGLSDFSRRVLKKPLNACNWETVRLKLEEFVNSNKKRRLEAIYVPRNTRKLRDLFTQMFGNLPSPLAKNTFLPVLDFLQLPTVKSFIDSFASEEEFDMAVTSAFPAITQEVEAFCARMRADLVDVWIAGNGGDLTEAAKKDDTWRSSFLSLAQTVFVLDGHGSLLHYSTLFKRRILSSAAIDTSSAAIDSAAINRFNAHPNLSHNWEFYLERIQYSHAFFKLMRKTLRTYDLLGSGTIPFSELEERRDCQWMDTFCDLMNNDDGAETSDDEMD</sequence>